<reference evidence="2" key="1">
    <citation type="journal article" date="2021" name="Nat. Commun.">
        <title>Genetic determinants of endophytism in the Arabidopsis root mycobiome.</title>
        <authorList>
            <person name="Mesny F."/>
            <person name="Miyauchi S."/>
            <person name="Thiergart T."/>
            <person name="Pickel B."/>
            <person name="Atanasova L."/>
            <person name="Karlsson M."/>
            <person name="Huettel B."/>
            <person name="Barry K.W."/>
            <person name="Haridas S."/>
            <person name="Chen C."/>
            <person name="Bauer D."/>
            <person name="Andreopoulos W."/>
            <person name="Pangilinan J."/>
            <person name="LaButti K."/>
            <person name="Riley R."/>
            <person name="Lipzen A."/>
            <person name="Clum A."/>
            <person name="Drula E."/>
            <person name="Henrissat B."/>
            <person name="Kohler A."/>
            <person name="Grigoriev I.V."/>
            <person name="Martin F.M."/>
            <person name="Hacquard S."/>
        </authorList>
    </citation>
    <scope>NUCLEOTIDE SEQUENCE</scope>
    <source>
        <strain evidence="2">MPI-CAGE-AT-0147</strain>
    </source>
</reference>
<sequence length="151" mass="16877">MGLSQRFWPVSSLALLSSFLSSPSVLLPLAHQPYLWIGRSIQRGDPRIHWLQDALNACKMVPPAVCGCVRSLRSRSPEGQDGGQRAACRPKTRASQGFVGPVRQTRGYVVLPYIKYMSLLPYSHLRMSCQAPSRASCRLGRTRKRRGRVGR</sequence>
<keyword evidence="3" id="KW-1185">Reference proteome</keyword>
<dbReference type="EMBL" id="JAGMUV010000002">
    <property type="protein sequence ID" value="KAH7171039.1"/>
    <property type="molecule type" value="Genomic_DNA"/>
</dbReference>
<name>A0A9P9FRJ8_9HYPO</name>
<organism evidence="2 3">
    <name type="scientific">Dactylonectria macrodidyma</name>
    <dbReference type="NCBI Taxonomy" id="307937"/>
    <lineage>
        <taxon>Eukaryota</taxon>
        <taxon>Fungi</taxon>
        <taxon>Dikarya</taxon>
        <taxon>Ascomycota</taxon>
        <taxon>Pezizomycotina</taxon>
        <taxon>Sordariomycetes</taxon>
        <taxon>Hypocreomycetidae</taxon>
        <taxon>Hypocreales</taxon>
        <taxon>Nectriaceae</taxon>
        <taxon>Dactylonectria</taxon>
    </lineage>
</organism>
<dbReference type="AlphaFoldDB" id="A0A9P9FRJ8"/>
<comment type="caution">
    <text evidence="2">The sequence shown here is derived from an EMBL/GenBank/DDBJ whole genome shotgun (WGS) entry which is preliminary data.</text>
</comment>
<proteinExistence type="predicted"/>
<feature type="signal peptide" evidence="1">
    <location>
        <begin position="1"/>
        <end position="26"/>
    </location>
</feature>
<gene>
    <name evidence="2" type="ORF">EDB81DRAFT_188520</name>
</gene>
<evidence type="ECO:0000313" key="3">
    <source>
        <dbReference type="Proteomes" id="UP000738349"/>
    </source>
</evidence>
<dbReference type="Proteomes" id="UP000738349">
    <property type="component" value="Unassembled WGS sequence"/>
</dbReference>
<protein>
    <submittedName>
        <fullName evidence="2">Uncharacterized protein</fullName>
    </submittedName>
</protein>
<evidence type="ECO:0000313" key="2">
    <source>
        <dbReference type="EMBL" id="KAH7171039.1"/>
    </source>
</evidence>
<evidence type="ECO:0000256" key="1">
    <source>
        <dbReference type="SAM" id="SignalP"/>
    </source>
</evidence>
<accession>A0A9P9FRJ8</accession>
<keyword evidence="1" id="KW-0732">Signal</keyword>
<feature type="chain" id="PRO_5040290334" evidence="1">
    <location>
        <begin position="27"/>
        <end position="151"/>
    </location>
</feature>